<dbReference type="SMART" id="SM00184">
    <property type="entry name" value="RING"/>
    <property type="match status" value="1"/>
</dbReference>
<evidence type="ECO:0000256" key="3">
    <source>
        <dbReference type="ARBA" id="ARBA00022723"/>
    </source>
</evidence>
<dbReference type="PROSITE" id="PS00518">
    <property type="entry name" value="ZF_RING_1"/>
    <property type="match status" value="1"/>
</dbReference>
<dbReference type="Gene3D" id="3.30.40.10">
    <property type="entry name" value="Zinc/RING finger domain, C3HC4 (zinc finger)"/>
    <property type="match status" value="1"/>
</dbReference>
<evidence type="ECO:0000259" key="8">
    <source>
        <dbReference type="PROSITE" id="PS50089"/>
    </source>
</evidence>
<protein>
    <submittedName>
        <fullName evidence="9">E3 ubiquitin-protein ligase, putative</fullName>
        <ecNumber evidence="9">6.3.2.19</ecNumber>
    </submittedName>
</protein>
<keyword evidence="10" id="KW-1185">Reference proteome</keyword>
<comment type="caution">
    <text evidence="9">The sequence shown here is derived from an EMBL/GenBank/DDBJ whole genome shotgun (WGS) entry which is preliminary data.</text>
</comment>
<dbReference type="InterPro" id="IPR018957">
    <property type="entry name" value="Znf_C3HC4_RING-type"/>
</dbReference>
<keyword evidence="4 6" id="KW-0863">Zinc-finger</keyword>
<feature type="region of interest" description="Disordered" evidence="7">
    <location>
        <begin position="1"/>
        <end position="27"/>
    </location>
</feature>
<feature type="compositionally biased region" description="Basic residues" evidence="7">
    <location>
        <begin position="721"/>
        <end position="730"/>
    </location>
</feature>
<dbReference type="InterPro" id="IPR039739">
    <property type="entry name" value="MAG2/RNF10"/>
</dbReference>
<proteinExistence type="predicted"/>
<evidence type="ECO:0000256" key="4">
    <source>
        <dbReference type="ARBA" id="ARBA00022771"/>
    </source>
</evidence>
<dbReference type="InterPro" id="IPR017907">
    <property type="entry name" value="Znf_RING_CS"/>
</dbReference>
<dbReference type="PROSITE" id="PS50089">
    <property type="entry name" value="ZF_RING_2"/>
    <property type="match status" value="1"/>
</dbReference>
<dbReference type="GO" id="GO:0045944">
    <property type="term" value="P:positive regulation of transcription by RNA polymerase II"/>
    <property type="evidence" value="ECO:0007669"/>
    <property type="project" value="TreeGrafter"/>
</dbReference>
<dbReference type="RefSeq" id="XP_028526999.1">
    <property type="nucleotide sequence ID" value="XM_028670226.1"/>
</dbReference>
<dbReference type="GO" id="GO:0000976">
    <property type="term" value="F:transcription cis-regulatory region binding"/>
    <property type="evidence" value="ECO:0007669"/>
    <property type="project" value="TreeGrafter"/>
</dbReference>
<dbReference type="Pfam" id="PF00097">
    <property type="entry name" value="zf-C3HC4"/>
    <property type="match status" value="1"/>
</dbReference>
<dbReference type="CDD" id="cd16536">
    <property type="entry name" value="RING-HC_RNF10"/>
    <property type="match status" value="1"/>
</dbReference>
<feature type="region of interest" description="Disordered" evidence="7">
    <location>
        <begin position="720"/>
        <end position="761"/>
    </location>
</feature>
<dbReference type="VEuPathDB" id="PlasmoDB:PGAL8A_00388200"/>
<evidence type="ECO:0000256" key="7">
    <source>
        <dbReference type="SAM" id="MobiDB-lite"/>
    </source>
</evidence>
<keyword evidence="2" id="KW-0963">Cytoplasm</keyword>
<dbReference type="PANTHER" id="PTHR12983">
    <property type="entry name" value="RING FINGER 10 FAMILY MEMBER"/>
    <property type="match status" value="1"/>
</dbReference>
<comment type="subcellular location">
    <subcellularLocation>
        <location evidence="1">Cytoplasm</location>
    </subcellularLocation>
</comment>
<feature type="compositionally biased region" description="Basic and acidic residues" evidence="7">
    <location>
        <begin position="9"/>
        <end position="19"/>
    </location>
</feature>
<dbReference type="AlphaFoldDB" id="A0A1J1GNZ0"/>
<dbReference type="EC" id="6.3.2.19" evidence="9"/>
<dbReference type="InterPro" id="IPR013083">
    <property type="entry name" value="Znf_RING/FYVE/PHD"/>
</dbReference>
<evidence type="ECO:0000256" key="2">
    <source>
        <dbReference type="ARBA" id="ARBA00022490"/>
    </source>
</evidence>
<evidence type="ECO:0000256" key="1">
    <source>
        <dbReference type="ARBA" id="ARBA00004496"/>
    </source>
</evidence>
<feature type="domain" description="RING-type" evidence="8">
    <location>
        <begin position="237"/>
        <end position="280"/>
    </location>
</feature>
<dbReference type="PANTHER" id="PTHR12983:SF9">
    <property type="entry name" value="E3 UBIQUITIN-PROTEIN LIGASE RNF10"/>
    <property type="match status" value="1"/>
</dbReference>
<organism evidence="9 10">
    <name type="scientific">Plasmodium gallinaceum</name>
    <dbReference type="NCBI Taxonomy" id="5849"/>
    <lineage>
        <taxon>Eukaryota</taxon>
        <taxon>Sar</taxon>
        <taxon>Alveolata</taxon>
        <taxon>Apicomplexa</taxon>
        <taxon>Aconoidasida</taxon>
        <taxon>Haemosporida</taxon>
        <taxon>Plasmodiidae</taxon>
        <taxon>Plasmodium</taxon>
        <taxon>Plasmodium (Haemamoeba)</taxon>
    </lineage>
</organism>
<evidence type="ECO:0000256" key="6">
    <source>
        <dbReference type="PROSITE-ProRule" id="PRU00175"/>
    </source>
</evidence>
<reference evidence="9" key="1">
    <citation type="submission" date="2015-04" db="EMBL/GenBank/DDBJ databases">
        <authorList>
            <consortium name="Pathogen Informatics"/>
        </authorList>
    </citation>
    <scope>NUCLEOTIDE SEQUENCE [LARGE SCALE GENOMIC DNA]</scope>
    <source>
        <strain evidence="9">8A</strain>
    </source>
</reference>
<dbReference type="GeneID" id="39732412"/>
<keyword evidence="3" id="KW-0479">Metal-binding</keyword>
<evidence type="ECO:0000313" key="10">
    <source>
        <dbReference type="Proteomes" id="UP000220797"/>
    </source>
</evidence>
<dbReference type="EMBL" id="CVMV01000022">
    <property type="protein sequence ID" value="CRG94178.1"/>
    <property type="molecule type" value="Genomic_DNA"/>
</dbReference>
<dbReference type="GO" id="GO:0005737">
    <property type="term" value="C:cytoplasm"/>
    <property type="evidence" value="ECO:0007669"/>
    <property type="project" value="UniProtKB-SubCell"/>
</dbReference>
<feature type="compositionally biased region" description="Low complexity" evidence="7">
    <location>
        <begin position="738"/>
        <end position="750"/>
    </location>
</feature>
<gene>
    <name evidence="9" type="ORF">PGAL8A_00388200</name>
</gene>
<dbReference type="Proteomes" id="UP000220797">
    <property type="component" value="Unassembled WGS sequence"/>
</dbReference>
<evidence type="ECO:0000313" key="9">
    <source>
        <dbReference type="EMBL" id="CRG94178.1"/>
    </source>
</evidence>
<dbReference type="OrthoDB" id="302966at2759"/>
<accession>A0A1J1GNZ0</accession>
<dbReference type="SUPFAM" id="SSF57850">
    <property type="entry name" value="RING/U-box"/>
    <property type="match status" value="1"/>
</dbReference>
<dbReference type="InterPro" id="IPR001841">
    <property type="entry name" value="Znf_RING"/>
</dbReference>
<name>A0A1J1GNZ0_PLAGA</name>
<sequence length="825" mass="98002">MDDETVNLKNDDLDDKNKELTNNSDNTYKPNRIYKECNKKNENLLSINCKKDAFLKNNDMNIQLDMFNSNKTNIILNYSNNIMTTVSNKSKTIDIYSDANDKENTNNDEKIKNNVNTKVNDIKNDVIKNVKEDEDIKIDRNMKNDISKDKVKKNKRVTNINYIVQYNRYKPTKTDVFKKRTINPFVKKNKNQYINCNFRYYVSEKDYLIQNLIGENIKWEKIEKVDYIIFDNTSLSCPICLENNIISPRITKCRHIFCFFCILKYFIEEDKKVWKRCPICFEIINENDLRMVKFHYVKNYNINDCISLCLLYTENNKINLKSDKLCFNNNFQITNKNFIKNNKVIDYKYFVNIDYMNKNLTNVSQNHSDQIIKLNLNLGVQFSKLFYIYNPLSLWIKDLTIFNFILTNKKVKSFVSDENVIEKAILNIKLKMSDYLNIPVEKLNPELNMDEKCFDFFYLYDNLAHDVYDSIEQIKKEMKSDIEVLECKKISKDKKLQMNSEQNNTDSINLKDLNQIYFYQCIDGQCIYLDPFILKLLFYEYDYNMNELPTFLYNKKITYIDSFELDEKMRKKYCILSHLPLGVNVVFVSLNLDDMLSEKTKNHFSKEISIRKAKHINILKKKKKEENHFKYLAEEEIERKEKSYWNLSSNKINIEYNSNDIYSNTLNFYDDTKEEKYLDGEFGDDTLFKYDDFLIGKKLIKINSNKINYPIEYSEDIGKNMNKKNKKNNSKKNDTKNIIKNNNKNVSSNNTEIKNTKNDDNELPKRSFLEIAKTKCDINNVSQIQTIKKTEEKFSIGSGSVSINLLDLINDKDSQKKKKNKNKKK</sequence>
<evidence type="ECO:0000256" key="5">
    <source>
        <dbReference type="ARBA" id="ARBA00022833"/>
    </source>
</evidence>
<keyword evidence="5" id="KW-0862">Zinc</keyword>
<dbReference type="GO" id="GO:0008270">
    <property type="term" value="F:zinc ion binding"/>
    <property type="evidence" value="ECO:0007669"/>
    <property type="project" value="UniProtKB-KW"/>
</dbReference>